<accession>A0ABZ0RNI2</accession>
<evidence type="ECO:0000256" key="2">
    <source>
        <dbReference type="ARBA" id="ARBA00022722"/>
    </source>
</evidence>
<sequence>MNETSLTYFYDALIASRAIQTFCSKHSFDDYCSNDLLSSAEERKFEIIGEALNQVKRTAPEDLSAISDWPAIIGFRNILAHNLRSCRRGSHLGYCAAADSQIHTGVRRHPRYRRLMLTA</sequence>
<evidence type="ECO:0000313" key="4">
    <source>
        <dbReference type="EMBL" id="WPJ96976.1"/>
    </source>
</evidence>
<dbReference type="InterPro" id="IPR008201">
    <property type="entry name" value="HepT-like"/>
</dbReference>
<evidence type="ECO:0000256" key="1">
    <source>
        <dbReference type="ARBA" id="ARBA00022649"/>
    </source>
</evidence>
<keyword evidence="2" id="KW-0540">Nuclease</keyword>
<dbReference type="Pfam" id="PF01934">
    <property type="entry name" value="HepT-like"/>
    <property type="match status" value="1"/>
</dbReference>
<keyword evidence="3" id="KW-0378">Hydrolase</keyword>
<reference evidence="4 5" key="1">
    <citation type="submission" date="2023-11" db="EMBL/GenBank/DDBJ databases">
        <title>Coraliomargarita sp. nov., isolated from marine algae.</title>
        <authorList>
            <person name="Lee J.K."/>
            <person name="Baek J.H."/>
            <person name="Kim J.M."/>
            <person name="Choi D.G."/>
            <person name="Jeon C.O."/>
        </authorList>
    </citation>
    <scope>NUCLEOTIDE SEQUENCE [LARGE SCALE GENOMIC DNA]</scope>
    <source>
        <strain evidence="4 5">J2-16</strain>
    </source>
</reference>
<organism evidence="4 5">
    <name type="scientific">Coraliomargarita algicola</name>
    <dbReference type="NCBI Taxonomy" id="3092156"/>
    <lineage>
        <taxon>Bacteria</taxon>
        <taxon>Pseudomonadati</taxon>
        <taxon>Verrucomicrobiota</taxon>
        <taxon>Opitutia</taxon>
        <taxon>Puniceicoccales</taxon>
        <taxon>Coraliomargaritaceae</taxon>
        <taxon>Coraliomargarita</taxon>
    </lineage>
</organism>
<dbReference type="Proteomes" id="UP001324993">
    <property type="component" value="Chromosome"/>
</dbReference>
<name>A0ABZ0RNI2_9BACT</name>
<protein>
    <recommendedName>
        <fullName evidence="6">DUF86 domain-containing protein</fullName>
    </recommendedName>
</protein>
<keyword evidence="5" id="KW-1185">Reference proteome</keyword>
<gene>
    <name evidence="4" type="ORF">SH580_04545</name>
</gene>
<evidence type="ECO:0008006" key="6">
    <source>
        <dbReference type="Google" id="ProtNLM"/>
    </source>
</evidence>
<dbReference type="RefSeq" id="WP_319833830.1">
    <property type="nucleotide sequence ID" value="NZ_CP138858.1"/>
</dbReference>
<keyword evidence="1" id="KW-1277">Toxin-antitoxin system</keyword>
<evidence type="ECO:0000256" key="3">
    <source>
        <dbReference type="ARBA" id="ARBA00022801"/>
    </source>
</evidence>
<proteinExistence type="predicted"/>
<dbReference type="EMBL" id="CP138858">
    <property type="protein sequence ID" value="WPJ96976.1"/>
    <property type="molecule type" value="Genomic_DNA"/>
</dbReference>
<evidence type="ECO:0000313" key="5">
    <source>
        <dbReference type="Proteomes" id="UP001324993"/>
    </source>
</evidence>